<gene>
    <name evidence="4" type="ORF">I6J05_08355</name>
</gene>
<reference evidence="4 5" key="1">
    <citation type="submission" date="2021-01" db="EMBL/GenBank/DDBJ databases">
        <title>FDA dAtabase for Regulatory Grade micrObial Sequences (FDA-ARGOS): Supporting development and validation of Infectious Disease Dx tests.</title>
        <authorList>
            <person name="Sproer C."/>
            <person name="Gronow S."/>
            <person name="Severitt S."/>
            <person name="Schroder I."/>
            <person name="Tallon L."/>
            <person name="Sadzewicz L."/>
            <person name="Zhao X."/>
            <person name="Boylan J."/>
            <person name="Ott S."/>
            <person name="Bowen H."/>
            <person name="Vavikolanu K."/>
            <person name="Mehta A."/>
            <person name="Aluvathingal J."/>
            <person name="Nadendla S."/>
            <person name="Lowell S."/>
            <person name="Myers T."/>
            <person name="Yan Y."/>
            <person name="Sichtig H."/>
        </authorList>
    </citation>
    <scope>NUCLEOTIDE SEQUENCE [LARGE SCALE GENOMIC DNA]</scope>
    <source>
        <strain evidence="4 5">FDAARGOS_1148</strain>
    </source>
</reference>
<dbReference type="Pfam" id="PF04650">
    <property type="entry name" value="YSIRK_signal"/>
    <property type="match status" value="1"/>
</dbReference>
<feature type="region of interest" description="Disordered" evidence="2">
    <location>
        <begin position="49"/>
        <end position="108"/>
    </location>
</feature>
<name>A0AB37HA79_9STAP</name>
<dbReference type="AlphaFoldDB" id="A0AB37HA79"/>
<evidence type="ECO:0000256" key="2">
    <source>
        <dbReference type="SAM" id="MobiDB-lite"/>
    </source>
</evidence>
<accession>A0AB37HA79</accession>
<dbReference type="InterPro" id="IPR005877">
    <property type="entry name" value="YSIRK_signal_dom"/>
</dbReference>
<feature type="compositionally biased region" description="Low complexity" evidence="2">
    <location>
        <begin position="78"/>
        <end position="93"/>
    </location>
</feature>
<dbReference type="EMBL" id="CP068073">
    <property type="protein sequence ID" value="QQS81934.1"/>
    <property type="molecule type" value="Genomic_DNA"/>
</dbReference>
<dbReference type="GeneID" id="93727822"/>
<evidence type="ECO:0000313" key="4">
    <source>
        <dbReference type="EMBL" id="QQS81934.1"/>
    </source>
</evidence>
<protein>
    <submittedName>
        <fullName evidence="4">YSIRK-type signal peptide-containing protein</fullName>
    </submittedName>
</protein>
<feature type="compositionally biased region" description="Polar residues" evidence="2">
    <location>
        <begin position="64"/>
        <end position="77"/>
    </location>
</feature>
<dbReference type="KEGG" id="scv:A4G25_10140"/>
<feature type="domain" description="YSIRK Gram-positive signal peptide" evidence="3">
    <location>
        <begin position="16"/>
        <end position="38"/>
    </location>
</feature>
<evidence type="ECO:0000259" key="3">
    <source>
        <dbReference type="Pfam" id="PF04650"/>
    </source>
</evidence>
<organism evidence="4 5">
    <name type="scientific">Staphylococcus condimenti</name>
    <dbReference type="NCBI Taxonomy" id="70255"/>
    <lineage>
        <taxon>Bacteria</taxon>
        <taxon>Bacillati</taxon>
        <taxon>Bacillota</taxon>
        <taxon>Bacilli</taxon>
        <taxon>Bacillales</taxon>
        <taxon>Staphylococcaceae</taxon>
        <taxon>Staphylococcus</taxon>
    </lineage>
</organism>
<keyword evidence="1" id="KW-0732">Signal</keyword>
<dbReference type="NCBIfam" id="TIGR01168">
    <property type="entry name" value="YSIRK_signal"/>
    <property type="match status" value="1"/>
</dbReference>
<sequence length="108" mass="11335">MKKKRSAFMADARRSNRYSIRKFTLGTASIIVGATLVFGIGGEARAAEVNNSSQNGSSNNGQSEDGNQTGEASQQAPDNTTTSTTNDGQQTNTLAQQSDQSDSATAEQ</sequence>
<feature type="compositionally biased region" description="Low complexity" evidence="2">
    <location>
        <begin position="50"/>
        <end position="63"/>
    </location>
</feature>
<evidence type="ECO:0000313" key="5">
    <source>
        <dbReference type="Proteomes" id="UP000595942"/>
    </source>
</evidence>
<evidence type="ECO:0000256" key="1">
    <source>
        <dbReference type="ARBA" id="ARBA00022729"/>
    </source>
</evidence>
<dbReference type="RefSeq" id="WP_047131629.1">
    <property type="nucleotide sequence ID" value="NZ_CP015114.1"/>
</dbReference>
<dbReference type="Proteomes" id="UP000595942">
    <property type="component" value="Chromosome"/>
</dbReference>
<keyword evidence="5" id="KW-1185">Reference proteome</keyword>
<feature type="compositionally biased region" description="Polar residues" evidence="2">
    <location>
        <begin position="94"/>
        <end position="108"/>
    </location>
</feature>
<proteinExistence type="predicted"/>